<evidence type="ECO:0000256" key="1">
    <source>
        <dbReference type="ARBA" id="ARBA00022723"/>
    </source>
</evidence>
<feature type="non-terminal residue" evidence="3">
    <location>
        <position position="151"/>
    </location>
</feature>
<dbReference type="PROSITE" id="PS01047">
    <property type="entry name" value="HMA_1"/>
    <property type="match status" value="1"/>
</dbReference>
<dbReference type="Pfam" id="PF00403">
    <property type="entry name" value="HMA"/>
    <property type="match status" value="1"/>
</dbReference>
<feature type="non-terminal residue" evidence="3">
    <location>
        <position position="1"/>
    </location>
</feature>
<dbReference type="GO" id="GO:0046872">
    <property type="term" value="F:metal ion binding"/>
    <property type="evidence" value="ECO:0007669"/>
    <property type="project" value="UniProtKB-KW"/>
</dbReference>
<dbReference type="SUPFAM" id="SSF55008">
    <property type="entry name" value="HMA, heavy metal-associated domain"/>
    <property type="match status" value="1"/>
</dbReference>
<accession>E1V2Z8</accession>
<proteinExistence type="predicted"/>
<organism evidence="3">
    <name type="scientific">Bacillus samanii</name>
    <dbReference type="NCBI Taxonomy" id="411155"/>
    <lineage>
        <taxon>Bacteria</taxon>
        <taxon>Bacillati</taxon>
        <taxon>Bacillota</taxon>
        <taxon>Bacilli</taxon>
        <taxon>Bacillales</taxon>
        <taxon>Bacillaceae</taxon>
        <taxon>Bacillus</taxon>
        <taxon>Bacillus cereus group</taxon>
    </lineage>
</organism>
<gene>
    <name evidence="3" type="primary">merA</name>
</gene>
<dbReference type="InterPro" id="IPR017969">
    <property type="entry name" value="Heavy-metal-associated_CS"/>
</dbReference>
<dbReference type="CDD" id="cd00371">
    <property type="entry name" value="HMA"/>
    <property type="match status" value="1"/>
</dbReference>
<dbReference type="InterPro" id="IPR006121">
    <property type="entry name" value="HMA_dom"/>
</dbReference>
<feature type="domain" description="HMA" evidence="2">
    <location>
        <begin position="54"/>
        <end position="119"/>
    </location>
</feature>
<dbReference type="Gene3D" id="3.30.70.100">
    <property type="match status" value="1"/>
</dbReference>
<evidence type="ECO:0000313" key="3">
    <source>
        <dbReference type="EMBL" id="CBM40842.1"/>
    </source>
</evidence>
<sequence length="151" mass="15694">VALQEITLSSRKGLQSSKSICPRERCHHDTPDSYPARRKLLTKRCVARAKTARKMTHLKITGMTCDSCAAHVKEALEKVPGVQSAIVSYAKGAAQLALDPGTAPDALTAAVAGLGFADAPPTLGSLGCSTRCAAGWVPPTRAAAASARCKP</sequence>
<keyword evidence="1" id="KW-0479">Metal-binding</keyword>
<dbReference type="EMBL" id="FN868894">
    <property type="protein sequence ID" value="CBM40842.1"/>
    <property type="molecule type" value="Genomic_DNA"/>
</dbReference>
<dbReference type="AlphaFoldDB" id="E1V2Z8"/>
<protein>
    <submittedName>
        <fullName evidence="3">Putative mercuric reductase</fullName>
    </submittedName>
</protein>
<dbReference type="PROSITE" id="PS50846">
    <property type="entry name" value="HMA_2"/>
    <property type="match status" value="1"/>
</dbReference>
<name>E1V2Z8_9BACI</name>
<dbReference type="InterPro" id="IPR036163">
    <property type="entry name" value="HMA_dom_sf"/>
</dbReference>
<evidence type="ECO:0000259" key="2">
    <source>
        <dbReference type="PROSITE" id="PS50846"/>
    </source>
</evidence>
<reference evidence="3" key="1">
    <citation type="submission" date="2010-05" db="EMBL/GenBank/DDBJ databases">
        <title>Hg bioavailability and impact on bacterial communities in a long-term polluted soil.</title>
        <authorList>
            <person name="Ruggiero P."/>
            <person name="Terzano R."/>
            <person name="Spagnuolo M."/>
            <person name="Cavalca L."/>
            <person name="Colombo M."/>
            <person name="Andreoni V."/>
            <person name="Rao M."/>
            <person name="Perucci P."/>
            <person name="Monaci E."/>
        </authorList>
    </citation>
    <scope>NUCLEOTIDE SEQUENCE</scope>
    <source>
        <strain evidence="3">4A/9</strain>
    </source>
</reference>
<dbReference type="FunFam" id="3.30.70.100:FF:000001">
    <property type="entry name" value="ATPase copper transporting beta"/>
    <property type="match status" value="1"/>
</dbReference>